<feature type="transmembrane region" description="Helical" evidence="10">
    <location>
        <begin position="86"/>
        <end position="109"/>
    </location>
</feature>
<dbReference type="GO" id="GO:0051453">
    <property type="term" value="P:regulation of intracellular pH"/>
    <property type="evidence" value="ECO:0007669"/>
    <property type="project" value="TreeGrafter"/>
</dbReference>
<sequence length="528" mass="58707">MDLMISTFVLLLAAVLSIFLAQAFQKISVSYISMIVGGIIALIPILNSHIGNFNSEIFIGLIVAPLLFFEGQATRLRAVGQELKHIIQTAVVLVLLCLILSGFGVHLIAGISLPLAFILAAVSTPTDATAMESVTNGLKAPREEGVFLKMESLFNDASGIILLNMAALWYANGYIDYGETIKGFLISAVGGVLFGFIAAFVMVLFRQILIRTSYNSLNAQNILYIITPLVIYYSAEQINVSGIIAVVCAGLVHNAEAQRSKLTNAPQVHEGYDLVSMITETFNSVVFVILGFMFVKIIIDDKITTSSLNWILIGLTLYIINVLTRYFYGRLRLEFNNKSAWIFSLGGVHGAVTLALAYTLAEVHVKTGDFNLVLMSESFLIILSLIVPTIVFRFLLPKSTNNLAIGHEVDELRYNMVHEAIEVVNKMYLPDNVKESVVFDLLSQKQRTKTRDFVKAWLNVVKRPEFTGAEKELEMRAFMAALAKEREYLDMVSQSEVKYQDYVYELYNEVLLAETLVIGPDIFDKNDE</sequence>
<dbReference type="KEGG" id="lali:LA20249_07625"/>
<evidence type="ECO:0000256" key="4">
    <source>
        <dbReference type="ARBA" id="ARBA00022692"/>
    </source>
</evidence>
<evidence type="ECO:0000313" key="12">
    <source>
        <dbReference type="EMBL" id="AUI72053.1"/>
    </source>
</evidence>
<evidence type="ECO:0000256" key="2">
    <source>
        <dbReference type="ARBA" id="ARBA00022448"/>
    </source>
</evidence>
<evidence type="ECO:0000313" key="13">
    <source>
        <dbReference type="Proteomes" id="UP000234653"/>
    </source>
</evidence>
<feature type="transmembrane region" description="Helical" evidence="10">
    <location>
        <begin position="57"/>
        <end position="74"/>
    </location>
</feature>
<dbReference type="InterPro" id="IPR006153">
    <property type="entry name" value="Cation/H_exchanger_TM"/>
</dbReference>
<dbReference type="OrthoDB" id="9809206at2"/>
<keyword evidence="13" id="KW-1185">Reference proteome</keyword>
<evidence type="ECO:0000256" key="10">
    <source>
        <dbReference type="SAM" id="Phobius"/>
    </source>
</evidence>
<dbReference type="EMBL" id="CP018867">
    <property type="protein sequence ID" value="AUI72053.1"/>
    <property type="molecule type" value="Genomic_DNA"/>
</dbReference>
<keyword evidence="3" id="KW-1003">Cell membrane</keyword>
<feature type="transmembrane region" description="Helical" evidence="10">
    <location>
        <begin position="183"/>
        <end position="205"/>
    </location>
</feature>
<keyword evidence="8 10" id="KW-0472">Membrane</keyword>
<feature type="domain" description="Cation/H+ exchanger transmembrane" evidence="11">
    <location>
        <begin position="13"/>
        <end position="396"/>
    </location>
</feature>
<dbReference type="GO" id="GO:0005886">
    <property type="term" value="C:plasma membrane"/>
    <property type="evidence" value="ECO:0007669"/>
    <property type="project" value="UniProtKB-SubCell"/>
</dbReference>
<protein>
    <submittedName>
        <fullName evidence="12">Sodium:proton antiporter</fullName>
    </submittedName>
</protein>
<dbReference type="PANTHER" id="PTHR10110">
    <property type="entry name" value="SODIUM/HYDROGEN EXCHANGER"/>
    <property type="match status" value="1"/>
</dbReference>
<evidence type="ECO:0000256" key="6">
    <source>
        <dbReference type="ARBA" id="ARBA00023053"/>
    </source>
</evidence>
<dbReference type="AlphaFoldDB" id="A0A2K9HNZ7"/>
<gene>
    <name evidence="12" type="ORF">LA20249_07625</name>
</gene>
<keyword evidence="6" id="KW-0915">Sodium</keyword>
<dbReference type="GO" id="GO:0098719">
    <property type="term" value="P:sodium ion import across plasma membrane"/>
    <property type="evidence" value="ECO:0007669"/>
    <property type="project" value="TreeGrafter"/>
</dbReference>
<dbReference type="GO" id="GO:0015385">
    <property type="term" value="F:sodium:proton antiporter activity"/>
    <property type="evidence" value="ECO:0007669"/>
    <property type="project" value="InterPro"/>
</dbReference>
<dbReference type="Proteomes" id="UP000234653">
    <property type="component" value="Chromosome"/>
</dbReference>
<dbReference type="STRING" id="1423720.FC67_GL001342"/>
<dbReference type="RefSeq" id="WP_057737270.1">
    <property type="nucleotide sequence ID" value="NZ_AZDQ01000005.1"/>
</dbReference>
<evidence type="ECO:0000256" key="8">
    <source>
        <dbReference type="ARBA" id="ARBA00023136"/>
    </source>
</evidence>
<evidence type="ECO:0000256" key="3">
    <source>
        <dbReference type="ARBA" id="ARBA00022475"/>
    </source>
</evidence>
<evidence type="ECO:0000256" key="5">
    <source>
        <dbReference type="ARBA" id="ARBA00022989"/>
    </source>
</evidence>
<evidence type="ECO:0000259" key="11">
    <source>
        <dbReference type="Pfam" id="PF00999"/>
    </source>
</evidence>
<keyword evidence="5 10" id="KW-1133">Transmembrane helix</keyword>
<keyword evidence="7" id="KW-0406">Ion transport</keyword>
<organism evidence="12 13">
    <name type="scientific">Companilactobacillus alimentarius DSM 20249</name>
    <dbReference type="NCBI Taxonomy" id="1423720"/>
    <lineage>
        <taxon>Bacteria</taxon>
        <taxon>Bacillati</taxon>
        <taxon>Bacillota</taxon>
        <taxon>Bacilli</taxon>
        <taxon>Lactobacillales</taxon>
        <taxon>Lactobacillaceae</taxon>
        <taxon>Companilactobacillus</taxon>
    </lineage>
</organism>
<accession>A0A2K9HNZ7</accession>
<dbReference type="InterPro" id="IPR018422">
    <property type="entry name" value="Cation/H_exchanger_CPA1"/>
</dbReference>
<dbReference type="Pfam" id="PF00999">
    <property type="entry name" value="Na_H_Exchanger"/>
    <property type="match status" value="1"/>
</dbReference>
<dbReference type="PANTHER" id="PTHR10110:SF86">
    <property type="entry name" value="SODIUM_HYDROGEN EXCHANGER 7"/>
    <property type="match status" value="1"/>
</dbReference>
<keyword evidence="2" id="KW-0813">Transport</keyword>
<dbReference type="GO" id="GO:0015386">
    <property type="term" value="F:potassium:proton antiporter activity"/>
    <property type="evidence" value="ECO:0007669"/>
    <property type="project" value="TreeGrafter"/>
</dbReference>
<dbReference type="Gene3D" id="6.10.140.1330">
    <property type="match status" value="1"/>
</dbReference>
<feature type="transmembrane region" description="Helical" evidence="10">
    <location>
        <begin position="240"/>
        <end position="257"/>
    </location>
</feature>
<reference evidence="12 13" key="1">
    <citation type="submission" date="2016-12" db="EMBL/GenBank/DDBJ databases">
        <title>The whole genome sequencing and assembly of Lactobacillus alimentarius DSM 20249T strain.</title>
        <authorList>
            <person name="Lee Y.-J."/>
            <person name="Yi H."/>
            <person name="Bahn Y.-S."/>
            <person name="Kim J.F."/>
            <person name="Lee D.-W."/>
        </authorList>
    </citation>
    <scope>NUCLEOTIDE SEQUENCE [LARGE SCALE GENOMIC DNA]</scope>
    <source>
        <strain evidence="12 13">DSM 20249</strain>
    </source>
</reference>
<name>A0A2K9HNZ7_9LACO</name>
<proteinExistence type="predicted"/>
<comment type="subcellular location">
    <subcellularLocation>
        <location evidence="1">Cell membrane</location>
        <topology evidence="1">Multi-pass membrane protein</topology>
    </subcellularLocation>
</comment>
<keyword evidence="4 10" id="KW-0812">Transmembrane</keyword>
<feature type="transmembrane region" description="Helical" evidence="10">
    <location>
        <begin position="153"/>
        <end position="171"/>
    </location>
</feature>
<feature type="transmembrane region" description="Helical" evidence="10">
    <location>
        <begin position="31"/>
        <end position="50"/>
    </location>
</feature>
<evidence type="ECO:0000256" key="7">
    <source>
        <dbReference type="ARBA" id="ARBA00023065"/>
    </source>
</evidence>
<evidence type="ECO:0000256" key="9">
    <source>
        <dbReference type="ARBA" id="ARBA00023201"/>
    </source>
</evidence>
<feature type="transmembrane region" description="Helical" evidence="10">
    <location>
        <begin position="340"/>
        <end position="361"/>
    </location>
</feature>
<feature type="transmembrane region" description="Helical" evidence="10">
    <location>
        <begin position="373"/>
        <end position="396"/>
    </location>
</feature>
<feature type="transmembrane region" description="Helical" evidence="10">
    <location>
        <begin position="278"/>
        <end position="298"/>
    </location>
</feature>
<evidence type="ECO:0000256" key="1">
    <source>
        <dbReference type="ARBA" id="ARBA00004651"/>
    </source>
</evidence>
<feature type="transmembrane region" description="Helical" evidence="10">
    <location>
        <begin position="310"/>
        <end position="328"/>
    </location>
</feature>
<keyword evidence="9" id="KW-0739">Sodium transport</keyword>